<dbReference type="Proteomes" id="UP001158961">
    <property type="component" value="Chromosome"/>
</dbReference>
<reference evidence="2" key="1">
    <citation type="submission" date="2022-05" db="EMBL/GenBank/DDBJ databases">
        <authorList>
            <person name="Pothier F. J."/>
        </authorList>
    </citation>
    <scope>NUCLEOTIDE SEQUENCE</scope>
    <source>
        <strain evidence="2">DAPP-PG734</strain>
    </source>
</reference>
<gene>
    <name evidence="2" type="ORF">DAPPPG734_18595</name>
</gene>
<protein>
    <recommendedName>
        <fullName evidence="1">ParE-like toxin domain-containing protein</fullName>
    </recommendedName>
</protein>
<proteinExistence type="predicted"/>
<dbReference type="EMBL" id="OW970315">
    <property type="protein sequence ID" value="CAH6335227.1"/>
    <property type="molecule type" value="Genomic_DNA"/>
</dbReference>
<feature type="domain" description="ParE-like toxin" evidence="1">
    <location>
        <begin position="15"/>
        <end position="72"/>
    </location>
</feature>
<dbReference type="InterPro" id="IPR056925">
    <property type="entry name" value="ParE-like"/>
</dbReference>
<name>A0AAN2FFZ7_ENTAG</name>
<dbReference type="Pfam" id="PF24732">
    <property type="entry name" value="ParE_like"/>
    <property type="match status" value="1"/>
</dbReference>
<evidence type="ECO:0000313" key="3">
    <source>
        <dbReference type="Proteomes" id="UP001158961"/>
    </source>
</evidence>
<organism evidence="2 3">
    <name type="scientific">Enterobacter agglomerans</name>
    <name type="common">Erwinia herbicola</name>
    <name type="synonym">Pantoea agglomerans</name>
    <dbReference type="NCBI Taxonomy" id="549"/>
    <lineage>
        <taxon>Bacteria</taxon>
        <taxon>Pseudomonadati</taxon>
        <taxon>Pseudomonadota</taxon>
        <taxon>Gammaproteobacteria</taxon>
        <taxon>Enterobacterales</taxon>
        <taxon>Erwiniaceae</taxon>
        <taxon>Pantoea</taxon>
        <taxon>Pantoea agglomerans group</taxon>
    </lineage>
</organism>
<evidence type="ECO:0000313" key="2">
    <source>
        <dbReference type="EMBL" id="CAH6335227.1"/>
    </source>
</evidence>
<dbReference type="AlphaFoldDB" id="A0AAN2FFZ7"/>
<dbReference type="RefSeq" id="WP_031592641.1">
    <property type="nucleotide sequence ID" value="NZ_JNVA01000034.1"/>
</dbReference>
<evidence type="ECO:0000259" key="1">
    <source>
        <dbReference type="Pfam" id="PF24732"/>
    </source>
</evidence>
<accession>A0AAN2FFZ7</accession>
<sequence length="76" mass="9179">MRLSDFTRRQQVSPAVRRRAQKLFLAVCSGKKVFRRLARNGYLKIDVGPCWRILSKDGGRQWWLMDHETYNREIRR</sequence>